<dbReference type="Pfam" id="PF01391">
    <property type="entry name" value="Collagen"/>
    <property type="match status" value="1"/>
</dbReference>
<dbReference type="PANTHER" id="PTHR43190">
    <property type="entry name" value="N-ACETYL-D-GLUCOSAMINE KINASE"/>
    <property type="match status" value="1"/>
</dbReference>
<dbReference type="PANTHER" id="PTHR43190:SF3">
    <property type="entry name" value="N-ACETYL-D-GLUCOSAMINE KINASE"/>
    <property type="match status" value="1"/>
</dbReference>
<protein>
    <recommendedName>
        <fullName evidence="2">ATPase BadF/BadG/BcrA/BcrD type domain-containing protein</fullName>
    </recommendedName>
</protein>
<feature type="compositionally biased region" description="Low complexity" evidence="1">
    <location>
        <begin position="236"/>
        <end position="252"/>
    </location>
</feature>
<evidence type="ECO:0000256" key="1">
    <source>
        <dbReference type="SAM" id="MobiDB-lite"/>
    </source>
</evidence>
<dbReference type="InterPro" id="IPR002731">
    <property type="entry name" value="ATPase_BadF"/>
</dbReference>
<feature type="region of interest" description="Disordered" evidence="1">
    <location>
        <begin position="227"/>
        <end position="252"/>
    </location>
</feature>
<gene>
    <name evidence="3" type="ORF">GCM10022254_44450</name>
</gene>
<dbReference type="EMBL" id="BAABAS010000015">
    <property type="protein sequence ID" value="GAA4235966.1"/>
    <property type="molecule type" value="Genomic_DNA"/>
</dbReference>
<feature type="region of interest" description="Disordered" evidence="1">
    <location>
        <begin position="291"/>
        <end position="382"/>
    </location>
</feature>
<dbReference type="Proteomes" id="UP001501710">
    <property type="component" value="Unassembled WGS sequence"/>
</dbReference>
<dbReference type="SUPFAM" id="SSF53067">
    <property type="entry name" value="Actin-like ATPase domain"/>
    <property type="match status" value="3"/>
</dbReference>
<feature type="compositionally biased region" description="Pro residues" evidence="1">
    <location>
        <begin position="370"/>
        <end position="382"/>
    </location>
</feature>
<dbReference type="Pfam" id="PF01869">
    <property type="entry name" value="BcrAD_BadFG"/>
    <property type="match status" value="1"/>
</dbReference>
<reference evidence="4" key="1">
    <citation type="journal article" date="2019" name="Int. J. Syst. Evol. Microbiol.">
        <title>The Global Catalogue of Microorganisms (GCM) 10K type strain sequencing project: providing services to taxonomists for standard genome sequencing and annotation.</title>
        <authorList>
            <consortium name="The Broad Institute Genomics Platform"/>
            <consortium name="The Broad Institute Genome Sequencing Center for Infectious Disease"/>
            <person name="Wu L."/>
            <person name="Ma J."/>
        </authorList>
    </citation>
    <scope>NUCLEOTIDE SEQUENCE [LARGE SCALE GENOMIC DNA]</scope>
    <source>
        <strain evidence="4">JCM 17440</strain>
    </source>
</reference>
<proteinExistence type="predicted"/>
<sequence>MGFLMMEIFLRAGCHVNVRKGYGRHVLTHLAGPYVVGIDAGGTKTRCVVLTLGGALAGSGTGPGANPNSGGDTAGALTTALQEALGDLDRTHILTGVFGIAGAGSAGRPAAVAAARQAWQAVGLRGSPAVVTDIAVAFAAGTSEPKGIVVFSGTGAGAAVINDGTIVQRADGYGWLVGDEGSAVWLGKEAVRAALAAYDGRGSPTLLTDSVPRALLGATVVAEIDADRRRPRRSRALAMAGAPSSSPGSPLAHQAAVLASGAGTPVASGTGTAVLLTESPCPPYGDCPPHGDGSCPSSGDRPYPPPGSVPYPAPGNGPAGPHGPPGRPASHGPPGHPGTHGPPGHPGSHGHPGTHGHPGSHGPRGDAAPPGHPEMPGAPPNPRLAQAIIKEVYGRPPAALGRLGPVVAAAAAAGDPVARRITEEAAQWLLRDVDAVRPALSDPCAPVVMHGSVLREGPVAEAVRTGLRDRFAAAPRCAGDGAVGAAGMALRRLGHPLPG</sequence>
<evidence type="ECO:0000259" key="2">
    <source>
        <dbReference type="Pfam" id="PF01869"/>
    </source>
</evidence>
<dbReference type="InterPro" id="IPR052519">
    <property type="entry name" value="Euk-type_GlcNAc_Kinase"/>
</dbReference>
<dbReference type="Gene3D" id="3.30.420.40">
    <property type="match status" value="2"/>
</dbReference>
<dbReference type="InterPro" id="IPR043129">
    <property type="entry name" value="ATPase_NBD"/>
</dbReference>
<comment type="caution">
    <text evidence="3">The sequence shown here is derived from an EMBL/GenBank/DDBJ whole genome shotgun (WGS) entry which is preliminary data.</text>
</comment>
<feature type="compositionally biased region" description="Low complexity" evidence="1">
    <location>
        <begin position="328"/>
        <end position="339"/>
    </location>
</feature>
<evidence type="ECO:0000313" key="4">
    <source>
        <dbReference type="Proteomes" id="UP001501710"/>
    </source>
</evidence>
<organism evidence="3 4">
    <name type="scientific">Actinomadura meridiana</name>
    <dbReference type="NCBI Taxonomy" id="559626"/>
    <lineage>
        <taxon>Bacteria</taxon>
        <taxon>Bacillati</taxon>
        <taxon>Actinomycetota</taxon>
        <taxon>Actinomycetes</taxon>
        <taxon>Streptosporangiales</taxon>
        <taxon>Thermomonosporaceae</taxon>
        <taxon>Actinomadura</taxon>
    </lineage>
</organism>
<feature type="compositionally biased region" description="Pro residues" evidence="1">
    <location>
        <begin position="302"/>
        <end position="327"/>
    </location>
</feature>
<name>A0ABP8C9F6_9ACTN</name>
<feature type="compositionally biased region" description="Low complexity" evidence="1">
    <location>
        <begin position="349"/>
        <end position="369"/>
    </location>
</feature>
<evidence type="ECO:0000313" key="3">
    <source>
        <dbReference type="EMBL" id="GAA4235966.1"/>
    </source>
</evidence>
<keyword evidence="4" id="KW-1185">Reference proteome</keyword>
<dbReference type="InterPro" id="IPR008160">
    <property type="entry name" value="Collagen"/>
</dbReference>
<accession>A0ABP8C9F6</accession>
<feature type="domain" description="ATPase BadF/BadG/BcrA/BcrD type" evidence="2">
    <location>
        <begin position="36"/>
        <end position="205"/>
    </location>
</feature>